<evidence type="ECO:0000259" key="1">
    <source>
        <dbReference type="Pfam" id="PF20448"/>
    </source>
</evidence>
<gene>
    <name evidence="2" type="ORF">EQG63_02510</name>
</gene>
<evidence type="ECO:0000313" key="2">
    <source>
        <dbReference type="EMBL" id="RXR20828.1"/>
    </source>
</evidence>
<dbReference type="OrthoDB" id="1274930at2"/>
<dbReference type="Pfam" id="PF20448">
    <property type="entry name" value="DUF6705"/>
    <property type="match status" value="1"/>
</dbReference>
<sequence length="192" mass="22628">MKNILKYILLFSVLSCKSQVTTIVPLSSYDYPNGAYVKDLNNELDYYVGTWQGILNNKKYIFEFVKFTQHQRGLVNEDYYYRDELKGKLKVIDLQNNQVLYDNLNAINYDDYLILGLSKRNGMFSFMYRDKPEKCYLTAEFDLRRINGQPNQLTYCYFTLKSYGGLSDCITYQNLHDIPNFLPKADLILTKQ</sequence>
<protein>
    <recommendedName>
        <fullName evidence="1">DUF6705 domain-containing protein</fullName>
    </recommendedName>
</protein>
<proteinExistence type="predicted"/>
<evidence type="ECO:0000313" key="3">
    <source>
        <dbReference type="Proteomes" id="UP000290283"/>
    </source>
</evidence>
<organism evidence="2 3">
    <name type="scientific">Flavobacterium amnicola</name>
    <dbReference type="NCBI Taxonomy" id="2506422"/>
    <lineage>
        <taxon>Bacteria</taxon>
        <taxon>Pseudomonadati</taxon>
        <taxon>Bacteroidota</taxon>
        <taxon>Flavobacteriia</taxon>
        <taxon>Flavobacteriales</taxon>
        <taxon>Flavobacteriaceae</taxon>
        <taxon>Flavobacterium</taxon>
    </lineage>
</organism>
<dbReference type="Proteomes" id="UP000290283">
    <property type="component" value="Unassembled WGS sequence"/>
</dbReference>
<keyword evidence="3" id="KW-1185">Reference proteome</keyword>
<feature type="domain" description="DUF6705" evidence="1">
    <location>
        <begin position="1"/>
        <end position="115"/>
    </location>
</feature>
<name>A0A4Q1K4Y8_9FLAO</name>
<dbReference type="EMBL" id="SBKO01000001">
    <property type="protein sequence ID" value="RXR20828.1"/>
    <property type="molecule type" value="Genomic_DNA"/>
</dbReference>
<reference evidence="3" key="1">
    <citation type="submission" date="2019-01" db="EMBL/GenBank/DDBJ databases">
        <title>Cytophagaceae bacterium strain CAR-16.</title>
        <authorList>
            <person name="Chen W.-M."/>
        </authorList>
    </citation>
    <scope>NUCLEOTIDE SEQUENCE [LARGE SCALE GENOMIC DNA]</scope>
    <source>
        <strain evidence="3">LLJ-11</strain>
    </source>
</reference>
<comment type="caution">
    <text evidence="2">The sequence shown here is derived from an EMBL/GenBank/DDBJ whole genome shotgun (WGS) entry which is preliminary data.</text>
</comment>
<dbReference type="InterPro" id="IPR046551">
    <property type="entry name" value="DUF6705"/>
</dbReference>
<dbReference type="AlphaFoldDB" id="A0A4Q1K4Y8"/>
<accession>A0A4Q1K4Y8</accession>
<dbReference type="RefSeq" id="WP_129434077.1">
    <property type="nucleotide sequence ID" value="NZ_SBKO01000001.1"/>
</dbReference>